<feature type="compositionally biased region" description="Polar residues" evidence="1">
    <location>
        <begin position="389"/>
        <end position="403"/>
    </location>
</feature>
<feature type="domain" description="Histone deacetylase interacting" evidence="2">
    <location>
        <begin position="100"/>
        <end position="200"/>
    </location>
</feature>
<dbReference type="EMBL" id="LT934111">
    <property type="protein sequence ID" value="VAH00017.1"/>
    <property type="molecule type" value="Genomic_DNA"/>
</dbReference>
<evidence type="ECO:0000259" key="2">
    <source>
        <dbReference type="SMART" id="SM00761"/>
    </source>
</evidence>
<dbReference type="InterPro" id="IPR013194">
    <property type="entry name" value="HDAC_interact_dom"/>
</dbReference>
<dbReference type="Proteomes" id="UP000324705">
    <property type="component" value="Chromosome 1A"/>
</dbReference>
<proteinExistence type="predicted"/>
<feature type="region of interest" description="Disordered" evidence="1">
    <location>
        <begin position="32"/>
        <end position="64"/>
    </location>
</feature>
<feature type="region of interest" description="Disordered" evidence="1">
    <location>
        <begin position="350"/>
        <end position="403"/>
    </location>
</feature>
<feature type="compositionally biased region" description="Basic and acidic residues" evidence="1">
    <location>
        <begin position="360"/>
        <end position="370"/>
    </location>
</feature>
<evidence type="ECO:0000256" key="1">
    <source>
        <dbReference type="SAM" id="MobiDB-lite"/>
    </source>
</evidence>
<dbReference type="PANTHER" id="PTHR12346:SF59">
    <property type="entry name" value="PAIRED AMPHIPATHIC HELIX PROTEIN SIN3-LIKE 3"/>
    <property type="match status" value="1"/>
</dbReference>
<sequence>MTGFSEFLEHCENIDGFLDGVINKRQTSRTVKALEKERDKGRAGEDRERDAEKLSEKEREKLDKVSALNSKEATTHKAAAFSSTKEKYLCKPISELDLSNCQRCTPSYRLLPKNYPVPASSCRTDLGISVLNDHWVSVTSGSEDYSFKHMRKNQYEESLFRCEDDRFELDMLLESVNVAIKRVEELIEKMQENSIKPDSPIRIDEHLTSLNLRCIERLYGDHGLDVMDVLRKNASVALPVILTRLKQKQEEWSRCRSDFNKVWAEIYAKNYHKSLDHRSFYFKQQDSKNLSTRDVGVVKSKSRTPTTGLASVGESNNVIPNGAVTVKQANGDESIPKEQAQSSRGLLANGVSEDAQNGFHDADRTVRRGEGPSNTSLHQTEQNQRRTNMELTSGTNSSRGNFSGSEAVVEAMGGNETIPSIGRGEAGRPGSVPQKNSKVEREEGELSPNGDFEEENFGPLGNAAVDGASKPKEVSAGRTRAAEFAGENDADADDEGDESAQRSTESENASEAGEDASGSESGDGEECSREDNEDEEDADHDDPDAKVESEGEAEGNTGAHDADGGMSLPFSERLHNTVRPLAKHVPTALQDHGGKFSRIFYGNDSFYVLFRLHQILYERLLSAKTNSSTAEKKWRTSKDTSSPHQYSKFMGALYNLIDGSSDNTKFEDDCRSIIGTQSYVLFTLDKLIYKVVKQLQAIAADEMDNKLLQLYIYEKSRSPGRFFDLVYHENARVLLHDESIYRFERRSNPTRLSVQLMEYGHEKPEVTAVSIDPNFSSYLHDEYLSSISDSKVSEDVFLERNKRKRGSSNGPQASLAVMDGFKVANGLECKITCKSSKVSYVLDTEDFLFRMRNRRRISSGATAAPGKADFVKAADVVKAQRFHKFLLSRS</sequence>
<feature type="compositionally biased region" description="Acidic residues" evidence="1">
    <location>
        <begin position="531"/>
        <end position="542"/>
    </location>
</feature>
<feature type="compositionally biased region" description="Polar residues" evidence="1">
    <location>
        <begin position="303"/>
        <end position="317"/>
    </location>
</feature>
<keyword evidence="4" id="KW-1185">Reference proteome</keyword>
<dbReference type="Pfam" id="PF16879">
    <property type="entry name" value="Sin3a_C"/>
    <property type="match status" value="1"/>
</dbReference>
<dbReference type="InterPro" id="IPR039774">
    <property type="entry name" value="Sin3-like"/>
</dbReference>
<feature type="region of interest" description="Disordered" evidence="1">
    <location>
        <begin position="293"/>
        <end position="317"/>
    </location>
</feature>
<name>A0A9R0PZ03_TRITD</name>
<dbReference type="InterPro" id="IPR031693">
    <property type="entry name" value="Sin3_C"/>
</dbReference>
<dbReference type="AlphaFoldDB" id="A0A9R0PZ03"/>
<feature type="compositionally biased region" description="Low complexity" evidence="1">
    <location>
        <begin position="506"/>
        <end position="520"/>
    </location>
</feature>
<protein>
    <recommendedName>
        <fullName evidence="2">Histone deacetylase interacting domain-containing protein</fullName>
    </recommendedName>
</protein>
<gene>
    <name evidence="3" type="ORF">TRITD_1Av1G000450</name>
</gene>
<feature type="region of interest" description="Disordered" evidence="1">
    <location>
        <begin position="416"/>
        <end position="570"/>
    </location>
</feature>
<dbReference type="GO" id="GO:0000785">
    <property type="term" value="C:chromatin"/>
    <property type="evidence" value="ECO:0007669"/>
    <property type="project" value="TreeGrafter"/>
</dbReference>
<dbReference type="Gramene" id="TRITD1Av1G000450.13">
    <property type="protein sequence ID" value="TRITD1Av1G000450.13"/>
    <property type="gene ID" value="TRITD1Av1G000450"/>
</dbReference>
<evidence type="ECO:0000313" key="4">
    <source>
        <dbReference type="Proteomes" id="UP000324705"/>
    </source>
</evidence>
<evidence type="ECO:0000313" key="3">
    <source>
        <dbReference type="EMBL" id="VAH00017.1"/>
    </source>
</evidence>
<feature type="compositionally biased region" description="Acidic residues" evidence="1">
    <location>
        <begin position="486"/>
        <end position="498"/>
    </location>
</feature>
<accession>A0A9R0PZ03</accession>
<dbReference type="GO" id="GO:0000122">
    <property type="term" value="P:negative regulation of transcription by RNA polymerase II"/>
    <property type="evidence" value="ECO:0007669"/>
    <property type="project" value="TreeGrafter"/>
</dbReference>
<dbReference type="GO" id="GO:0000118">
    <property type="term" value="C:histone deacetylase complex"/>
    <property type="evidence" value="ECO:0007669"/>
    <property type="project" value="TreeGrafter"/>
</dbReference>
<dbReference type="Pfam" id="PF08295">
    <property type="entry name" value="Sin3_corepress"/>
    <property type="match status" value="1"/>
</dbReference>
<reference evidence="3 4" key="1">
    <citation type="submission" date="2017-09" db="EMBL/GenBank/DDBJ databases">
        <authorList>
            <consortium name="International Durum Wheat Genome Sequencing Consortium (IDWGSC)"/>
            <person name="Milanesi L."/>
        </authorList>
    </citation>
    <scope>NUCLEOTIDE SEQUENCE [LARGE SCALE GENOMIC DNA]</scope>
    <source>
        <strain evidence="4">cv. Svevo</strain>
    </source>
</reference>
<dbReference type="SMART" id="SM00761">
    <property type="entry name" value="HDAC_interact"/>
    <property type="match status" value="1"/>
</dbReference>
<feature type="compositionally biased region" description="Polar residues" evidence="1">
    <location>
        <begin position="372"/>
        <end position="382"/>
    </location>
</feature>
<dbReference type="GO" id="GO:0003714">
    <property type="term" value="F:transcription corepressor activity"/>
    <property type="evidence" value="ECO:0007669"/>
    <property type="project" value="InterPro"/>
</dbReference>
<organism evidence="3 4">
    <name type="scientific">Triticum turgidum subsp. durum</name>
    <name type="common">Durum wheat</name>
    <name type="synonym">Triticum durum</name>
    <dbReference type="NCBI Taxonomy" id="4567"/>
    <lineage>
        <taxon>Eukaryota</taxon>
        <taxon>Viridiplantae</taxon>
        <taxon>Streptophyta</taxon>
        <taxon>Embryophyta</taxon>
        <taxon>Tracheophyta</taxon>
        <taxon>Spermatophyta</taxon>
        <taxon>Magnoliopsida</taxon>
        <taxon>Liliopsida</taxon>
        <taxon>Poales</taxon>
        <taxon>Poaceae</taxon>
        <taxon>BOP clade</taxon>
        <taxon>Pooideae</taxon>
        <taxon>Triticodae</taxon>
        <taxon>Triticeae</taxon>
        <taxon>Triticinae</taxon>
        <taxon>Triticum</taxon>
    </lineage>
</organism>
<dbReference type="PANTHER" id="PTHR12346">
    <property type="entry name" value="SIN3B-RELATED"/>
    <property type="match status" value="1"/>
</dbReference>